<keyword evidence="4" id="KW-1185">Reference proteome</keyword>
<name>A0A8X8GYW6_9RHOB</name>
<dbReference type="InterPro" id="IPR021273">
    <property type="entry name" value="DUF2852"/>
</dbReference>
<feature type="region of interest" description="Disordered" evidence="1">
    <location>
        <begin position="129"/>
        <end position="153"/>
    </location>
</feature>
<protein>
    <submittedName>
        <fullName evidence="3">DUF2852 domain-containing protein</fullName>
    </submittedName>
</protein>
<sequence length="153" mass="17168">MNTASSSAFAGGITSWLTRAEAWLDNKGRWAWITAMVLGFVFVWPVGLALLAYMIWSKRMFKRTACTARRDGHMGYRSHGTSGNTAFDAYKADMLRRLEDEQTAFEAFLQRLRDAKDKSEFDAFMDDRARAGSEARNTPPAAPVDEAPRAGNY</sequence>
<comment type="caution">
    <text evidence="3">The sequence shown here is derived from an EMBL/GenBank/DDBJ whole genome shotgun (WGS) entry which is preliminary data.</text>
</comment>
<organism evidence="3 4">
    <name type="scientific">Fertoeibacter niger</name>
    <dbReference type="NCBI Taxonomy" id="2656921"/>
    <lineage>
        <taxon>Bacteria</taxon>
        <taxon>Pseudomonadati</taxon>
        <taxon>Pseudomonadota</taxon>
        <taxon>Alphaproteobacteria</taxon>
        <taxon>Rhodobacterales</taxon>
        <taxon>Paracoccaceae</taxon>
        <taxon>Fertoeibacter</taxon>
    </lineage>
</organism>
<dbReference type="EMBL" id="WHUT02000001">
    <property type="protein sequence ID" value="NUB43022.1"/>
    <property type="molecule type" value="Genomic_DNA"/>
</dbReference>
<keyword evidence="2" id="KW-0472">Membrane</keyword>
<evidence type="ECO:0000256" key="2">
    <source>
        <dbReference type="SAM" id="Phobius"/>
    </source>
</evidence>
<gene>
    <name evidence="3" type="ORF">GEU84_001375</name>
</gene>
<accession>A0A8X8GYW6</accession>
<evidence type="ECO:0000313" key="3">
    <source>
        <dbReference type="EMBL" id="NUB43022.1"/>
    </source>
</evidence>
<dbReference type="Pfam" id="PF11014">
    <property type="entry name" value="DUF2852"/>
    <property type="match status" value="1"/>
</dbReference>
<evidence type="ECO:0000256" key="1">
    <source>
        <dbReference type="SAM" id="MobiDB-lite"/>
    </source>
</evidence>
<dbReference type="Proteomes" id="UP000484076">
    <property type="component" value="Unassembled WGS sequence"/>
</dbReference>
<keyword evidence="2" id="KW-0812">Transmembrane</keyword>
<reference evidence="3" key="1">
    <citation type="submission" date="2020-05" db="EMBL/GenBank/DDBJ databases">
        <title>Fertoebacter nigrum gen. nov., sp. nov., a new member of the family Rhodobacteraceae.</title>
        <authorList>
            <person name="Szuroczki S."/>
            <person name="Abbaszade G."/>
            <person name="Buni D."/>
            <person name="Schumann P."/>
            <person name="Toth E."/>
        </authorList>
    </citation>
    <scope>NUCLEOTIDE SEQUENCE</scope>
    <source>
        <strain evidence="3">RG-N-1a</strain>
    </source>
</reference>
<evidence type="ECO:0000313" key="4">
    <source>
        <dbReference type="Proteomes" id="UP000484076"/>
    </source>
</evidence>
<dbReference type="RefSeq" id="WP_152823709.1">
    <property type="nucleotide sequence ID" value="NZ_WHUT02000001.1"/>
</dbReference>
<dbReference type="AlphaFoldDB" id="A0A8X8GYW6"/>
<proteinExistence type="predicted"/>
<keyword evidence="2" id="KW-1133">Transmembrane helix</keyword>
<feature type="transmembrane region" description="Helical" evidence="2">
    <location>
        <begin position="30"/>
        <end position="53"/>
    </location>
</feature>